<dbReference type="GO" id="GO:0005634">
    <property type="term" value="C:nucleus"/>
    <property type="evidence" value="ECO:0007669"/>
    <property type="project" value="UniProtKB-SubCell"/>
</dbReference>
<evidence type="ECO:0000256" key="5">
    <source>
        <dbReference type="ARBA" id="ARBA00023242"/>
    </source>
</evidence>
<evidence type="ECO:0000259" key="8">
    <source>
        <dbReference type="PROSITE" id="PS51754"/>
    </source>
</evidence>
<dbReference type="GO" id="GO:0003677">
    <property type="term" value="F:DNA binding"/>
    <property type="evidence" value="ECO:0007669"/>
    <property type="project" value="InterPro"/>
</dbReference>
<dbReference type="AlphaFoldDB" id="A0A061EIJ6"/>
<dbReference type="GO" id="GO:0045892">
    <property type="term" value="P:negative regulation of DNA-templated transcription"/>
    <property type="evidence" value="ECO:0007669"/>
    <property type="project" value="InterPro"/>
</dbReference>
<gene>
    <name evidence="9" type="ORF">TCM_019730</name>
</gene>
<evidence type="ECO:0000256" key="7">
    <source>
        <dbReference type="SAM" id="Phobius"/>
    </source>
</evidence>
<evidence type="ECO:0000256" key="2">
    <source>
        <dbReference type="ARBA" id="ARBA00022491"/>
    </source>
</evidence>
<keyword evidence="7" id="KW-1133">Transmembrane helix</keyword>
<evidence type="ECO:0000256" key="6">
    <source>
        <dbReference type="SAM" id="MobiDB-lite"/>
    </source>
</evidence>
<keyword evidence="7" id="KW-0812">Transmembrane</keyword>
<dbReference type="eggNOG" id="ENOG502RTS2">
    <property type="taxonomic scope" value="Eukaryota"/>
</dbReference>
<keyword evidence="10" id="KW-1185">Reference proteome</keyword>
<keyword evidence="2" id="KW-0678">Repressor</keyword>
<evidence type="ECO:0000256" key="3">
    <source>
        <dbReference type="ARBA" id="ARBA00023015"/>
    </source>
</evidence>
<keyword evidence="5" id="KW-0539">Nucleus</keyword>
<evidence type="ECO:0000313" key="9">
    <source>
        <dbReference type="EMBL" id="EOY04488.1"/>
    </source>
</evidence>
<dbReference type="Proteomes" id="UP000026915">
    <property type="component" value="Chromosome 4"/>
</dbReference>
<evidence type="ECO:0000256" key="4">
    <source>
        <dbReference type="ARBA" id="ARBA00023163"/>
    </source>
</evidence>
<keyword evidence="7" id="KW-0472">Membrane</keyword>
<organism evidence="9 10">
    <name type="scientific">Theobroma cacao</name>
    <name type="common">Cacao</name>
    <name type="synonym">Cocoa</name>
    <dbReference type="NCBI Taxonomy" id="3641"/>
    <lineage>
        <taxon>Eukaryota</taxon>
        <taxon>Viridiplantae</taxon>
        <taxon>Streptophyta</taxon>
        <taxon>Embryophyta</taxon>
        <taxon>Tracheophyta</taxon>
        <taxon>Spermatophyta</taxon>
        <taxon>Magnoliopsida</taxon>
        <taxon>eudicotyledons</taxon>
        <taxon>Gunneridae</taxon>
        <taxon>Pentapetalae</taxon>
        <taxon>rosids</taxon>
        <taxon>malvids</taxon>
        <taxon>Malvales</taxon>
        <taxon>Malvaceae</taxon>
        <taxon>Byttnerioideae</taxon>
        <taxon>Theobroma</taxon>
    </lineage>
</organism>
<feature type="region of interest" description="Disordered" evidence="6">
    <location>
        <begin position="457"/>
        <end position="476"/>
    </location>
</feature>
<accession>A0A061EIJ6</accession>
<keyword evidence="3" id="KW-0805">Transcription regulation</keyword>
<dbReference type="Gramene" id="EOY04488">
    <property type="protein sequence ID" value="EOY04488"/>
    <property type="gene ID" value="TCM_019730"/>
</dbReference>
<dbReference type="OMA" id="YYYTTRD"/>
<dbReference type="EMBL" id="CM001882">
    <property type="protein sequence ID" value="EOY04488.1"/>
    <property type="molecule type" value="Genomic_DNA"/>
</dbReference>
<dbReference type="FunCoup" id="A0A061EIJ6">
    <property type="interactions" value="48"/>
</dbReference>
<feature type="compositionally biased region" description="Polar residues" evidence="6">
    <location>
        <begin position="192"/>
        <end position="201"/>
    </location>
</feature>
<dbReference type="Pfam" id="PF04844">
    <property type="entry name" value="Ovate"/>
    <property type="match status" value="1"/>
</dbReference>
<dbReference type="InterPro" id="IPR038933">
    <property type="entry name" value="Ovate"/>
</dbReference>
<evidence type="ECO:0000256" key="1">
    <source>
        <dbReference type="ARBA" id="ARBA00004123"/>
    </source>
</evidence>
<dbReference type="PANTHER" id="PTHR33057:SF151">
    <property type="entry name" value="TRANSCRIPTION REPRESSOR OFP1"/>
    <property type="match status" value="1"/>
</dbReference>
<proteinExistence type="predicted"/>
<feature type="compositionally biased region" description="Basic residues" evidence="6">
    <location>
        <begin position="246"/>
        <end position="257"/>
    </location>
</feature>
<comment type="subcellular location">
    <subcellularLocation>
        <location evidence="1">Nucleus</location>
    </subcellularLocation>
</comment>
<dbReference type="InterPro" id="IPR006458">
    <property type="entry name" value="Ovate_C"/>
</dbReference>
<evidence type="ECO:0000313" key="10">
    <source>
        <dbReference type="Proteomes" id="UP000026915"/>
    </source>
</evidence>
<name>A0A061EIJ6_THECC</name>
<dbReference type="STRING" id="3641.A0A061EIJ6"/>
<dbReference type="PANTHER" id="PTHR33057">
    <property type="entry name" value="TRANSCRIPTION REPRESSOR OFP7-RELATED"/>
    <property type="match status" value="1"/>
</dbReference>
<reference evidence="9 10" key="1">
    <citation type="journal article" date="2013" name="Genome Biol.">
        <title>The genome sequence of the most widely cultivated cacao type and its use to identify candidate genes regulating pod color.</title>
        <authorList>
            <person name="Motamayor J.C."/>
            <person name="Mockaitis K."/>
            <person name="Schmutz J."/>
            <person name="Haiminen N."/>
            <person name="Iii D.L."/>
            <person name="Cornejo O."/>
            <person name="Findley S.D."/>
            <person name="Zheng P."/>
            <person name="Utro F."/>
            <person name="Royaert S."/>
            <person name="Saski C."/>
            <person name="Jenkins J."/>
            <person name="Podicheti R."/>
            <person name="Zhao M."/>
            <person name="Scheffler B.E."/>
            <person name="Stack J.C."/>
            <person name="Feltus F.A."/>
            <person name="Mustiga G.M."/>
            <person name="Amores F."/>
            <person name="Phillips W."/>
            <person name="Marelli J.P."/>
            <person name="May G.D."/>
            <person name="Shapiro H."/>
            <person name="Ma J."/>
            <person name="Bustamante C.D."/>
            <person name="Schnell R.J."/>
            <person name="Main D."/>
            <person name="Gilbert D."/>
            <person name="Parida L."/>
            <person name="Kuhn D.N."/>
        </authorList>
    </citation>
    <scope>NUCLEOTIDE SEQUENCE [LARGE SCALE GENOMIC DNA]</scope>
    <source>
        <strain evidence="10">cv. Matina 1-6</strain>
    </source>
</reference>
<keyword evidence="4" id="KW-0804">Transcription</keyword>
<dbReference type="InterPro" id="IPR025830">
    <property type="entry name" value="DNA_bnd_dom_ovate"/>
</dbReference>
<feature type="region of interest" description="Disordered" evidence="6">
    <location>
        <begin position="175"/>
        <end position="208"/>
    </location>
</feature>
<feature type="compositionally biased region" description="Low complexity" evidence="6">
    <location>
        <begin position="466"/>
        <end position="476"/>
    </location>
</feature>
<dbReference type="NCBIfam" id="TIGR01568">
    <property type="entry name" value="A_thal_3678"/>
    <property type="match status" value="1"/>
</dbReference>
<feature type="region of interest" description="Disordered" evidence="6">
    <location>
        <begin position="227"/>
        <end position="266"/>
    </location>
</feature>
<protein>
    <submittedName>
        <fullName evidence="9">AF4/FMR2 family member 1</fullName>
    </submittedName>
</protein>
<sequence>MPFYSRIMGGLYKFICFMIILIIDAIFISQALCTRVRLLDGLLKLPVSDNVLTTDQDLFLYLHHQTFQVGYQNVRSDKNVCQPTTLAETASQDVQNSDNDRISIQHHTFDKAMPPFLLDRYLQTTIMPQEYYQMMLFKAHHYFQRILMGNYRFRLSDMMPNAWFYKLKDIGRARNHSNANPSKKKLQHPVSPASTTTQPSKIKQPHHSYPRKSYYFTRELIPTDRFYGSPTNTKSANAHFPDPPRKSSKKRSRKRNNRSSPKLVTSSVSAGCSCRATLWTKADSPPEYSASSSSDSSSDQKLCESFPQEFRSDCILTTESFDNMVSWSRSCTCKVNSNANDIVIDVDNKSFVKKFDKLDEFDKLSELELPPIITKPAKFNDTVKDIKRKEQNSEPTKYRRSSAKFEEKNAHGSLSVKVVKEERITVKEQKNYSPVRKFSVNSPGVRLRINSPKIASRRIQGHARKSVSSSSSSSSRRSLSDSFAVVKSSFDPQRDFRDSMVEMIMENNIRASKDLEDLLACYLSLNADEYHDVIIKVFKQIWFDLSDVRLK</sequence>
<feature type="transmembrane region" description="Helical" evidence="7">
    <location>
        <begin position="12"/>
        <end position="32"/>
    </location>
</feature>
<dbReference type="PROSITE" id="PS51754">
    <property type="entry name" value="OVATE"/>
    <property type="match status" value="1"/>
</dbReference>
<dbReference type="HOGENOM" id="CLU_036558_0_0_1"/>
<feature type="domain" description="OVATE" evidence="8">
    <location>
        <begin position="485"/>
        <end position="544"/>
    </location>
</feature>
<dbReference type="Pfam" id="PF13724">
    <property type="entry name" value="DNA_binding_2"/>
    <property type="match status" value="1"/>
</dbReference>
<dbReference type="InParanoid" id="A0A061EIJ6"/>